<sequence length="265" mass="29762">MNNPSTGLDADGFILTVADTPVQREYQPLLADVCASLSTEDLGLDGIYLYGSVARGCATPGVSDLDLTLVLREPATADLSARLEVVRCALEQRHPHVTKVDFDIGHRAQVVAAENRNSWGFWLKHQCRCLWGNDLSLQFERFRPSRDIALAVNGDFHTVLSAYLTRIACANTETDRLRLQREASRKLIRSTQVLRSQEASTWPHTLEEHVAMFVREYPQRITHIAFFLFEARNPGATLENFTTRLRAFLDWMASPTVDTVLSSTA</sequence>
<evidence type="ECO:0000313" key="5">
    <source>
        <dbReference type="Proteomes" id="UP000317267"/>
    </source>
</evidence>
<dbReference type="InterPro" id="IPR043519">
    <property type="entry name" value="NT_sf"/>
</dbReference>
<dbReference type="Gene3D" id="3.30.460.10">
    <property type="entry name" value="Beta Polymerase, domain 2"/>
    <property type="match status" value="1"/>
</dbReference>
<evidence type="ECO:0000313" key="4">
    <source>
        <dbReference type="Proteomes" id="UP000198740"/>
    </source>
</evidence>
<keyword evidence="4" id="KW-1185">Reference proteome</keyword>
<dbReference type="EMBL" id="VFES01000015">
    <property type="protein sequence ID" value="TWR63407.1"/>
    <property type="molecule type" value="Genomic_DNA"/>
</dbReference>
<dbReference type="RefSeq" id="WP_090403603.1">
    <property type="nucleotide sequence ID" value="NZ_FNKM01000002.1"/>
</dbReference>
<dbReference type="AlphaFoldDB" id="A0A1H1GWP1"/>
<evidence type="ECO:0000313" key="2">
    <source>
        <dbReference type="EMBL" id="SDR17597.1"/>
    </source>
</evidence>
<feature type="domain" description="Polymerase nucleotidyl transferase" evidence="1">
    <location>
        <begin position="44"/>
        <end position="91"/>
    </location>
</feature>
<evidence type="ECO:0000259" key="1">
    <source>
        <dbReference type="Pfam" id="PF01909"/>
    </source>
</evidence>
<dbReference type="Pfam" id="PF01909">
    <property type="entry name" value="NTP_transf_2"/>
    <property type="match status" value="1"/>
</dbReference>
<protein>
    <submittedName>
        <fullName evidence="3">Nucleotidyltransferase domain-containing protein</fullName>
    </submittedName>
    <submittedName>
        <fullName evidence="2">Predicted nucleotidyltransferase</fullName>
    </submittedName>
</protein>
<accession>A0A1H1GWP1</accession>
<organism evidence="3 5">
    <name type="scientific">Pseudomonas grimontii</name>
    <dbReference type="NCBI Taxonomy" id="129847"/>
    <lineage>
        <taxon>Bacteria</taxon>
        <taxon>Pseudomonadati</taxon>
        <taxon>Pseudomonadota</taxon>
        <taxon>Gammaproteobacteria</taxon>
        <taxon>Pseudomonadales</taxon>
        <taxon>Pseudomonadaceae</taxon>
        <taxon>Pseudomonas</taxon>
    </lineage>
</organism>
<proteinExistence type="predicted"/>
<comment type="caution">
    <text evidence="3">The sequence shown here is derived from an EMBL/GenBank/DDBJ whole genome shotgun (WGS) entry which is preliminary data.</text>
</comment>
<gene>
    <name evidence="3" type="ORF">FIV39_21935</name>
    <name evidence="2" type="ORF">SAMN04490186_3792</name>
</gene>
<dbReference type="CDD" id="cd05403">
    <property type="entry name" value="NT_KNTase_like"/>
    <property type="match status" value="1"/>
</dbReference>
<name>A0A1H1GWP1_9PSED</name>
<dbReference type="Proteomes" id="UP000317267">
    <property type="component" value="Unassembled WGS sequence"/>
</dbReference>
<dbReference type="InterPro" id="IPR002934">
    <property type="entry name" value="Polymerase_NTP_transf_dom"/>
</dbReference>
<dbReference type="Proteomes" id="UP000198740">
    <property type="component" value="Unassembled WGS sequence"/>
</dbReference>
<dbReference type="OrthoDB" id="3422944at2"/>
<reference evidence="3 5" key="2">
    <citation type="submission" date="2019-06" db="EMBL/GenBank/DDBJ databases">
        <title>Pseudomonas bimorpha sp. nov. isolated from bovine raw milk and skim milk concentrate.</title>
        <authorList>
            <person name="Hofmann K."/>
            <person name="Huptas C."/>
            <person name="Doll E."/>
            <person name="Scherer S."/>
            <person name="Wenning M."/>
        </authorList>
    </citation>
    <scope>NUCLEOTIDE SEQUENCE [LARGE SCALE GENOMIC DNA]</scope>
    <source>
        <strain evidence="3 5">DSM 17515</strain>
    </source>
</reference>
<dbReference type="EMBL" id="FNKM01000002">
    <property type="protein sequence ID" value="SDR17597.1"/>
    <property type="molecule type" value="Genomic_DNA"/>
</dbReference>
<keyword evidence="3" id="KW-0808">Transferase</keyword>
<dbReference type="SUPFAM" id="SSF81301">
    <property type="entry name" value="Nucleotidyltransferase"/>
    <property type="match status" value="1"/>
</dbReference>
<reference evidence="2 4" key="1">
    <citation type="submission" date="2016-10" db="EMBL/GenBank/DDBJ databases">
        <authorList>
            <person name="Varghese N."/>
            <person name="Submissions S."/>
        </authorList>
    </citation>
    <scope>NUCLEOTIDE SEQUENCE [LARGE SCALE GENOMIC DNA]</scope>
    <source>
        <strain evidence="2 4">BS2976</strain>
    </source>
</reference>
<dbReference type="GO" id="GO:0016779">
    <property type="term" value="F:nucleotidyltransferase activity"/>
    <property type="evidence" value="ECO:0007669"/>
    <property type="project" value="InterPro"/>
</dbReference>
<evidence type="ECO:0000313" key="3">
    <source>
        <dbReference type="EMBL" id="TWR63407.1"/>
    </source>
</evidence>